<dbReference type="InterPro" id="IPR051785">
    <property type="entry name" value="MMCE/EMCE_epimerase"/>
</dbReference>
<dbReference type="GO" id="GO:0046491">
    <property type="term" value="P:L-methylmalonyl-CoA metabolic process"/>
    <property type="evidence" value="ECO:0007669"/>
    <property type="project" value="TreeGrafter"/>
</dbReference>
<evidence type="ECO:0000259" key="2">
    <source>
        <dbReference type="PROSITE" id="PS51819"/>
    </source>
</evidence>
<dbReference type="SUPFAM" id="SSF54593">
    <property type="entry name" value="Glyoxalase/Bleomycin resistance protein/Dihydroxybiphenyl dioxygenase"/>
    <property type="match status" value="1"/>
</dbReference>
<dbReference type="Pfam" id="PF22632">
    <property type="entry name" value="BphC_D1"/>
    <property type="match status" value="1"/>
</dbReference>
<keyword evidence="4" id="KW-1185">Reference proteome</keyword>
<dbReference type="InterPro" id="IPR029068">
    <property type="entry name" value="Glyas_Bleomycin-R_OHBP_Dase"/>
</dbReference>
<comment type="caution">
    <text evidence="3">The sequence shown here is derived from an EMBL/GenBank/DDBJ whole genome shotgun (WGS) entry which is preliminary data.</text>
</comment>
<dbReference type="GO" id="GO:0051213">
    <property type="term" value="F:dioxygenase activity"/>
    <property type="evidence" value="ECO:0007669"/>
    <property type="project" value="UniProtKB-KW"/>
</dbReference>
<name>A0A2J7YP16_STRMQ</name>
<dbReference type="CDD" id="cd07237">
    <property type="entry name" value="BphC1-RGP6_C_like"/>
    <property type="match status" value="1"/>
</dbReference>
<dbReference type="Proteomes" id="UP000236520">
    <property type="component" value="Unassembled WGS sequence"/>
</dbReference>
<keyword evidence="3" id="KW-0223">Dioxygenase</keyword>
<protein>
    <submittedName>
        <fullName evidence="3">Iron-dependent extradiol dioxygenase</fullName>
    </submittedName>
</protein>
<dbReference type="RefSeq" id="WP_214609325.1">
    <property type="nucleotide sequence ID" value="NZ_LJIW01000002.1"/>
</dbReference>
<dbReference type="InterPro" id="IPR037523">
    <property type="entry name" value="VOC_core"/>
</dbReference>
<evidence type="ECO:0000313" key="4">
    <source>
        <dbReference type="Proteomes" id="UP000236520"/>
    </source>
</evidence>
<dbReference type="InterPro" id="IPR004360">
    <property type="entry name" value="Glyas_Fos-R_dOase_dom"/>
</dbReference>
<feature type="domain" description="VOC" evidence="2">
    <location>
        <begin position="6"/>
        <end position="122"/>
    </location>
</feature>
<keyword evidence="3" id="KW-0560">Oxidoreductase</keyword>
<dbReference type="CDD" id="cd07252">
    <property type="entry name" value="BphC1-RGP6_N_like"/>
    <property type="match status" value="1"/>
</dbReference>
<organism evidence="3 4">
    <name type="scientific">Streptomyces malaysiensis</name>
    <dbReference type="NCBI Taxonomy" id="92644"/>
    <lineage>
        <taxon>Bacteria</taxon>
        <taxon>Bacillati</taxon>
        <taxon>Actinomycetota</taxon>
        <taxon>Actinomycetes</taxon>
        <taxon>Kitasatosporales</taxon>
        <taxon>Streptomycetaceae</taxon>
        <taxon>Streptomyces</taxon>
        <taxon>Streptomyces violaceusniger group</taxon>
    </lineage>
</organism>
<dbReference type="GO" id="GO:0004493">
    <property type="term" value="F:methylmalonyl-CoA epimerase activity"/>
    <property type="evidence" value="ECO:0007669"/>
    <property type="project" value="TreeGrafter"/>
</dbReference>
<proteinExistence type="predicted"/>
<evidence type="ECO:0000313" key="3">
    <source>
        <dbReference type="EMBL" id="PNG89778.1"/>
    </source>
</evidence>
<dbReference type="EMBL" id="LJIW01000002">
    <property type="protein sequence ID" value="PNG89778.1"/>
    <property type="molecule type" value="Genomic_DNA"/>
</dbReference>
<keyword evidence="1" id="KW-0479">Metal-binding</keyword>
<accession>A0A2J7YP16</accession>
<reference evidence="3 4" key="1">
    <citation type="submission" date="2015-09" db="EMBL/GenBank/DDBJ databases">
        <title>Genome sequence, genome mining and natural product profiling of a biocontrol bacterium Streptomyces malaysiensis F913.</title>
        <authorList>
            <person name="Xu Y."/>
            <person name="Wei J."/>
            <person name="Xie J."/>
            <person name="Li T."/>
            <person name="Zhou Z."/>
        </authorList>
    </citation>
    <scope>NUCLEOTIDE SEQUENCE [LARGE SCALE GENOMIC DNA]</scope>
    <source>
        <strain evidence="3 4">F913</strain>
    </source>
</reference>
<dbReference type="GO" id="GO:0046872">
    <property type="term" value="F:metal ion binding"/>
    <property type="evidence" value="ECO:0007669"/>
    <property type="project" value="UniProtKB-KW"/>
</dbReference>
<dbReference type="PANTHER" id="PTHR43048">
    <property type="entry name" value="METHYLMALONYL-COA EPIMERASE"/>
    <property type="match status" value="1"/>
</dbReference>
<dbReference type="PROSITE" id="PS51819">
    <property type="entry name" value="VOC"/>
    <property type="match status" value="2"/>
</dbReference>
<gene>
    <name evidence="3" type="ORF">SMF913_25243</name>
</gene>
<evidence type="ECO:0000256" key="1">
    <source>
        <dbReference type="ARBA" id="ARBA00022723"/>
    </source>
</evidence>
<sequence>MPYVNALGYIGIGAKDLDAWQTFATEILGLQVTRAADAENVDTLFLRMDARHHRIAVRAGEDELSYVGWEVADEAHLDAQVRELESAGVTVKENPQLADVRGVRRLVQFEDPAGFRLELFYGAATVSDPFVSPTGVRFITEDPEGRDLGLGHIVLVAPDTEKMVDFYLHTLGFKVSDYITFNPVVLTFTHVNPRHHSLAFGPASGGTKPFMDHFMLEVEGIDAVGRALDQVRAREISLTATLGRHTNDGMLSFYMKSPSGIGVEYGTEGKLIDDDAWTVTNWNTAAFWGHDRSHTH</sequence>
<dbReference type="PANTHER" id="PTHR43048:SF3">
    <property type="entry name" value="METHYLMALONYL-COA EPIMERASE, MITOCHONDRIAL"/>
    <property type="match status" value="1"/>
</dbReference>
<dbReference type="Pfam" id="PF00903">
    <property type="entry name" value="Glyoxalase"/>
    <property type="match status" value="1"/>
</dbReference>
<dbReference type="AlphaFoldDB" id="A0A2J7YP16"/>
<feature type="domain" description="VOC" evidence="2">
    <location>
        <begin position="149"/>
        <end position="268"/>
    </location>
</feature>
<dbReference type="Gene3D" id="3.10.180.10">
    <property type="entry name" value="2,3-Dihydroxybiphenyl 1,2-Dioxygenase, domain 1"/>
    <property type="match status" value="2"/>
</dbReference>